<keyword evidence="9" id="KW-0067">ATP-binding</keyword>
<feature type="domain" description="Protein kinase" evidence="14">
    <location>
        <begin position="278"/>
        <end position="484"/>
    </location>
</feature>
<keyword evidence="3" id="KW-0723">Serine/threonine-protein kinase</keyword>
<dbReference type="GO" id="GO:0016020">
    <property type="term" value="C:membrane"/>
    <property type="evidence" value="ECO:0007669"/>
    <property type="project" value="UniProtKB-SubCell"/>
</dbReference>
<keyword evidence="16" id="KW-1185">Reference proteome</keyword>
<dbReference type="InterPro" id="IPR021720">
    <property type="entry name" value="Malectin_dom"/>
</dbReference>
<dbReference type="GO" id="GO:0004674">
    <property type="term" value="F:protein serine/threonine kinase activity"/>
    <property type="evidence" value="ECO:0007669"/>
    <property type="project" value="UniProtKB-KW"/>
</dbReference>
<dbReference type="AlphaFoldDB" id="A0A2P5AKM5"/>
<evidence type="ECO:0000256" key="5">
    <source>
        <dbReference type="ARBA" id="ARBA00022679"/>
    </source>
</evidence>
<evidence type="ECO:0000256" key="4">
    <source>
        <dbReference type="ARBA" id="ARBA00022553"/>
    </source>
</evidence>
<comment type="catalytic activity">
    <reaction evidence="13">
        <text>L-seryl-[protein] + ATP = O-phospho-L-seryl-[protein] + ADP + H(+)</text>
        <dbReference type="Rhea" id="RHEA:17989"/>
        <dbReference type="Rhea" id="RHEA-COMP:9863"/>
        <dbReference type="Rhea" id="RHEA-COMP:11604"/>
        <dbReference type="ChEBI" id="CHEBI:15378"/>
        <dbReference type="ChEBI" id="CHEBI:29999"/>
        <dbReference type="ChEBI" id="CHEBI:30616"/>
        <dbReference type="ChEBI" id="CHEBI:83421"/>
        <dbReference type="ChEBI" id="CHEBI:456216"/>
        <dbReference type="EC" id="2.7.11.1"/>
    </reaction>
</comment>
<proteinExistence type="predicted"/>
<reference evidence="16" key="1">
    <citation type="submission" date="2016-06" db="EMBL/GenBank/DDBJ databases">
        <title>Parallel loss of symbiosis genes in relatives of nitrogen-fixing non-legume Parasponia.</title>
        <authorList>
            <person name="Van Velzen R."/>
            <person name="Holmer R."/>
            <person name="Bu F."/>
            <person name="Rutten L."/>
            <person name="Van Zeijl A."/>
            <person name="Liu W."/>
            <person name="Santuari L."/>
            <person name="Cao Q."/>
            <person name="Sharma T."/>
            <person name="Shen D."/>
            <person name="Roswanjaya Y."/>
            <person name="Wardhani T."/>
            <person name="Kalhor M.S."/>
            <person name="Jansen J."/>
            <person name="Van den Hoogen J."/>
            <person name="Gungor B."/>
            <person name="Hartog M."/>
            <person name="Hontelez J."/>
            <person name="Verver J."/>
            <person name="Yang W.-C."/>
            <person name="Schijlen E."/>
            <person name="Repin R."/>
            <person name="Schilthuizen M."/>
            <person name="Schranz E."/>
            <person name="Heidstra R."/>
            <person name="Miyata K."/>
            <person name="Fedorova E."/>
            <person name="Kohlen W."/>
            <person name="Bisseling T."/>
            <person name="Smit S."/>
            <person name="Geurts R."/>
        </authorList>
    </citation>
    <scope>NUCLEOTIDE SEQUENCE [LARGE SCALE GENOMIC DNA]</scope>
    <source>
        <strain evidence="16">cv. WU1-14</strain>
    </source>
</reference>
<keyword evidence="10" id="KW-0675">Receptor</keyword>
<dbReference type="Gene3D" id="1.10.510.10">
    <property type="entry name" value="Transferase(Phosphotransferase) domain 1"/>
    <property type="match status" value="1"/>
</dbReference>
<evidence type="ECO:0000256" key="2">
    <source>
        <dbReference type="ARBA" id="ARBA00012513"/>
    </source>
</evidence>
<dbReference type="EMBL" id="JXTB01000543">
    <property type="protein sequence ID" value="PON37074.1"/>
    <property type="molecule type" value="Genomic_DNA"/>
</dbReference>
<evidence type="ECO:0000256" key="3">
    <source>
        <dbReference type="ARBA" id="ARBA00022527"/>
    </source>
</evidence>
<evidence type="ECO:0000256" key="6">
    <source>
        <dbReference type="ARBA" id="ARBA00022729"/>
    </source>
</evidence>
<name>A0A2P5AKM5_PARAD</name>
<dbReference type="EC" id="2.7.11.1" evidence="2"/>
<dbReference type="PROSITE" id="PS50011">
    <property type="entry name" value="PROTEIN_KINASE_DOM"/>
    <property type="match status" value="1"/>
</dbReference>
<comment type="caution">
    <text evidence="15">The sequence shown here is derived from an EMBL/GenBank/DDBJ whole genome shotgun (WGS) entry which is preliminary data.</text>
</comment>
<evidence type="ECO:0000256" key="13">
    <source>
        <dbReference type="ARBA" id="ARBA00048679"/>
    </source>
</evidence>
<evidence type="ECO:0000256" key="12">
    <source>
        <dbReference type="ARBA" id="ARBA00047899"/>
    </source>
</evidence>
<organism evidence="15 16">
    <name type="scientific">Parasponia andersonii</name>
    <name type="common">Sponia andersonii</name>
    <dbReference type="NCBI Taxonomy" id="3476"/>
    <lineage>
        <taxon>Eukaryota</taxon>
        <taxon>Viridiplantae</taxon>
        <taxon>Streptophyta</taxon>
        <taxon>Embryophyta</taxon>
        <taxon>Tracheophyta</taxon>
        <taxon>Spermatophyta</taxon>
        <taxon>Magnoliopsida</taxon>
        <taxon>eudicotyledons</taxon>
        <taxon>Gunneridae</taxon>
        <taxon>Pentapetalae</taxon>
        <taxon>rosids</taxon>
        <taxon>fabids</taxon>
        <taxon>Rosales</taxon>
        <taxon>Cannabaceae</taxon>
        <taxon>Parasponia</taxon>
    </lineage>
</organism>
<sequence length="484" mass="54070">PRIPLADIVRFATWTKPPFAAHGFQNASDRERGSGSLGYSFFRFLGVRTERYNHWLSGDLSYNNFSEASIKIRDNKTDLNLFSCCASCQSTAVCTPEMMGIRQILKDNCRKGKPKYHSLHINCGGGEERITSNGIISYEKDNSTSRIYMSPQGNWARSSSGSFSSLSGDNDRSSIVRATCGISVTDAPLYNKARTAPLSLKYYGFCLHKGEYNVTLHFAEIKSVENVDFNSSKKREFNVDIQGKTVLSDFSIQDAAGGPNKAKAIENLTAYVDDGLLQIHLYWAGKGSLNYQLDVDDSNGPLISAISVVPAHKPGKKLPPHVIALIAVASIAEVPGNRIVAVKKLMSLTEDGCLVASNELYHLKTFTHPNVVRLFDMHIERNLYLFVYEHMENKSLSDALFDNDHNNILQWEARFNICKDIAEGLNCLHEEFKIVHMGIRATNILLDRNYNAKISDFGLAKMIYQGDEEADAHHIKLIEKEAQK</sequence>
<dbReference type="InterPro" id="IPR000719">
    <property type="entry name" value="Prot_kinase_dom"/>
</dbReference>
<feature type="non-terminal residue" evidence="15">
    <location>
        <position position="1"/>
    </location>
</feature>
<evidence type="ECO:0000256" key="8">
    <source>
        <dbReference type="ARBA" id="ARBA00022777"/>
    </source>
</evidence>
<evidence type="ECO:0000259" key="14">
    <source>
        <dbReference type="PROSITE" id="PS50011"/>
    </source>
</evidence>
<dbReference type="FunFam" id="1.10.510.10:FF:001023">
    <property type="entry name" value="Os07g0541700 protein"/>
    <property type="match status" value="1"/>
</dbReference>
<keyword evidence="5" id="KW-0808">Transferase</keyword>
<comment type="subcellular location">
    <subcellularLocation>
        <location evidence="1">Membrane</location>
        <topology evidence="1">Single-pass type I membrane protein</topology>
    </subcellularLocation>
</comment>
<dbReference type="OrthoDB" id="1938112at2759"/>
<dbReference type="GO" id="GO:0005524">
    <property type="term" value="F:ATP binding"/>
    <property type="evidence" value="ECO:0007669"/>
    <property type="project" value="UniProtKB-KW"/>
</dbReference>
<dbReference type="Proteomes" id="UP000237105">
    <property type="component" value="Unassembled WGS sequence"/>
</dbReference>
<evidence type="ECO:0000256" key="1">
    <source>
        <dbReference type="ARBA" id="ARBA00004479"/>
    </source>
</evidence>
<dbReference type="PANTHER" id="PTHR48006">
    <property type="entry name" value="LEUCINE-RICH REPEAT-CONTAINING PROTEIN DDB_G0281931-RELATED"/>
    <property type="match status" value="1"/>
</dbReference>
<protein>
    <recommendedName>
        <fullName evidence="2">non-specific serine/threonine protein kinase</fullName>
        <ecNumber evidence="2">2.7.11.1</ecNumber>
    </recommendedName>
</protein>
<dbReference type="Pfam" id="PF11721">
    <property type="entry name" value="Malectin"/>
    <property type="match status" value="1"/>
</dbReference>
<evidence type="ECO:0000256" key="7">
    <source>
        <dbReference type="ARBA" id="ARBA00022741"/>
    </source>
</evidence>
<evidence type="ECO:0000256" key="10">
    <source>
        <dbReference type="ARBA" id="ARBA00023170"/>
    </source>
</evidence>
<evidence type="ECO:0000256" key="11">
    <source>
        <dbReference type="ARBA" id="ARBA00023180"/>
    </source>
</evidence>
<gene>
    <name evidence="15" type="ORF">PanWU01x14_323130</name>
</gene>
<evidence type="ECO:0000313" key="16">
    <source>
        <dbReference type="Proteomes" id="UP000237105"/>
    </source>
</evidence>
<dbReference type="InterPro" id="IPR051824">
    <property type="entry name" value="LRR_Rcpt-Like_S/T_Kinase"/>
</dbReference>
<evidence type="ECO:0000313" key="15">
    <source>
        <dbReference type="EMBL" id="PON37074.1"/>
    </source>
</evidence>
<dbReference type="InterPro" id="IPR011009">
    <property type="entry name" value="Kinase-like_dom_sf"/>
</dbReference>
<comment type="catalytic activity">
    <reaction evidence="12">
        <text>L-threonyl-[protein] + ATP = O-phospho-L-threonyl-[protein] + ADP + H(+)</text>
        <dbReference type="Rhea" id="RHEA:46608"/>
        <dbReference type="Rhea" id="RHEA-COMP:11060"/>
        <dbReference type="Rhea" id="RHEA-COMP:11605"/>
        <dbReference type="ChEBI" id="CHEBI:15378"/>
        <dbReference type="ChEBI" id="CHEBI:30013"/>
        <dbReference type="ChEBI" id="CHEBI:30616"/>
        <dbReference type="ChEBI" id="CHEBI:61977"/>
        <dbReference type="ChEBI" id="CHEBI:456216"/>
        <dbReference type="EC" id="2.7.11.1"/>
    </reaction>
</comment>
<evidence type="ECO:0000256" key="9">
    <source>
        <dbReference type="ARBA" id="ARBA00022840"/>
    </source>
</evidence>
<dbReference type="PANTHER" id="PTHR48006:SF48">
    <property type="entry name" value="PROTEIN KINASE DOMAIN-CONTAINING PROTEIN"/>
    <property type="match status" value="1"/>
</dbReference>
<dbReference type="Pfam" id="PF00069">
    <property type="entry name" value="Pkinase"/>
    <property type="match status" value="1"/>
</dbReference>
<dbReference type="SUPFAM" id="SSF56112">
    <property type="entry name" value="Protein kinase-like (PK-like)"/>
    <property type="match status" value="1"/>
</dbReference>
<keyword evidence="4" id="KW-0597">Phosphoprotein</keyword>
<dbReference type="Gene3D" id="2.60.120.430">
    <property type="entry name" value="Galactose-binding lectin"/>
    <property type="match status" value="1"/>
</dbReference>
<keyword evidence="8 15" id="KW-0418">Kinase</keyword>
<accession>A0A2P5AKM5</accession>
<keyword evidence="11" id="KW-0325">Glycoprotein</keyword>
<keyword evidence="7" id="KW-0547">Nucleotide-binding</keyword>
<keyword evidence="6" id="KW-0732">Signal</keyword>